<evidence type="ECO:0000313" key="4">
    <source>
        <dbReference type="Proteomes" id="UP000031535"/>
    </source>
</evidence>
<dbReference type="AlphaFoldDB" id="A0A0C2IAB7"/>
<dbReference type="PATRIC" id="fig|226910.6.peg.4298"/>
<protein>
    <submittedName>
        <fullName evidence="3">Uncharacterized protein</fullName>
    </submittedName>
</protein>
<feature type="region of interest" description="Disordered" evidence="1">
    <location>
        <begin position="33"/>
        <end position="54"/>
    </location>
</feature>
<name>A0A0C2IAB7_9PSED</name>
<evidence type="ECO:0000313" key="3">
    <source>
        <dbReference type="EMBL" id="KIH82027.1"/>
    </source>
</evidence>
<comment type="caution">
    <text evidence="3">The sequence shown here is derived from an EMBL/GenBank/DDBJ whole genome shotgun (WGS) entry which is preliminary data.</text>
</comment>
<dbReference type="EMBL" id="JXDG01000057">
    <property type="protein sequence ID" value="KIH82027.1"/>
    <property type="molecule type" value="Genomic_DNA"/>
</dbReference>
<reference evidence="3 4" key="1">
    <citation type="submission" date="2015-01" db="EMBL/GenBank/DDBJ databases">
        <title>Complete genome of Pseudomonas batumici UCM B-321 producer of the batumin antibiotic with strong antistaphilococcal and potential anticancer activity.</title>
        <authorList>
            <person name="Klochko V.V."/>
            <person name="Zelena L.B."/>
            <person name="Elena K.A."/>
            <person name="Reva O.N."/>
        </authorList>
    </citation>
    <scope>NUCLEOTIDE SEQUENCE [LARGE SCALE GENOMIC DNA]</scope>
    <source>
        <strain evidence="3 4">UCM B-321</strain>
    </source>
</reference>
<gene>
    <name evidence="2" type="ORF">UCMB321_4306</name>
    <name evidence="3" type="ORF">UCMB321_4332</name>
</gene>
<dbReference type="EMBL" id="JXDG01000057">
    <property type="protein sequence ID" value="KIH82001.1"/>
    <property type="molecule type" value="Genomic_DNA"/>
</dbReference>
<dbReference type="Proteomes" id="UP000031535">
    <property type="component" value="Unassembled WGS sequence"/>
</dbReference>
<evidence type="ECO:0000256" key="1">
    <source>
        <dbReference type="SAM" id="MobiDB-lite"/>
    </source>
</evidence>
<keyword evidence="4" id="KW-1185">Reference proteome</keyword>
<organism evidence="3 4">
    <name type="scientific">Pseudomonas batumici</name>
    <dbReference type="NCBI Taxonomy" id="226910"/>
    <lineage>
        <taxon>Bacteria</taxon>
        <taxon>Pseudomonadati</taxon>
        <taxon>Pseudomonadota</taxon>
        <taxon>Gammaproteobacteria</taxon>
        <taxon>Pseudomonadales</taxon>
        <taxon>Pseudomonadaceae</taxon>
        <taxon>Pseudomonas</taxon>
    </lineage>
</organism>
<accession>A0A0C2IAB7</accession>
<proteinExistence type="predicted"/>
<evidence type="ECO:0000313" key="2">
    <source>
        <dbReference type="EMBL" id="KIH82001.1"/>
    </source>
</evidence>
<sequence>MQCGQRTKTNSHECAPFNVMSALPSQRAVLQMEKRRDGSTGRGADITRFRPARV</sequence>